<evidence type="ECO:0000256" key="1">
    <source>
        <dbReference type="ARBA" id="ARBA00023015"/>
    </source>
</evidence>
<name>A0A4Q1AT54_9BACT</name>
<dbReference type="InterPro" id="IPR018060">
    <property type="entry name" value="HTH_AraC"/>
</dbReference>
<keyword evidence="1" id="KW-0805">Transcription regulation</keyword>
<dbReference type="AlphaFoldDB" id="A0A4Q1AT54"/>
<dbReference type="SUPFAM" id="SSF46689">
    <property type="entry name" value="Homeodomain-like"/>
    <property type="match status" value="2"/>
</dbReference>
<accession>A0A4Q1AT54</accession>
<sequence length="319" mass="37481">MPKILSFENINEMNKENSSNTTFFMPKELAEGQISLVPVCKGLFFYKFDIDVKEDFIIENKFEDTLVSFSAFLNGSIQYKNVDFKINKTFKPNHLSVSALNQENGKSFYKKDSNLKIINMVATKEFIENQIISKENNPLNKTLQDLENKPLFKILKDSPCSFETLLSLNTIFNSSHNNKLENLLLQSHTYGLLYNWLNNIQEEKEFLPSIERHYLNKLMVYIDENLFKDLTLKELAKVASTNETKLQKIFKIEYNTTVFKYIINKRLEKAKKLLETNEYSINEVSELVGYKHQSNFTFAFFKKFNISPKEVLKNKKFYF</sequence>
<evidence type="ECO:0000259" key="3">
    <source>
        <dbReference type="PROSITE" id="PS01124"/>
    </source>
</evidence>
<evidence type="ECO:0000313" key="5">
    <source>
        <dbReference type="Proteomes" id="UP000289718"/>
    </source>
</evidence>
<evidence type="ECO:0000313" key="4">
    <source>
        <dbReference type="EMBL" id="RXK11840.1"/>
    </source>
</evidence>
<dbReference type="SMART" id="SM00342">
    <property type="entry name" value="HTH_ARAC"/>
    <property type="match status" value="1"/>
</dbReference>
<dbReference type="PANTHER" id="PTHR47893:SF1">
    <property type="entry name" value="REGULATORY PROTEIN PCHR"/>
    <property type="match status" value="1"/>
</dbReference>
<reference evidence="4 5" key="1">
    <citation type="submission" date="2017-09" db="EMBL/GenBank/DDBJ databases">
        <title>Genomics of the genus Arcobacter.</title>
        <authorList>
            <person name="Perez-Cataluna A."/>
            <person name="Figueras M.J."/>
            <person name="Salas-Masso N."/>
        </authorList>
    </citation>
    <scope>NUCLEOTIDE SEQUENCE [LARGE SCALE GENOMIC DNA]</scope>
    <source>
        <strain evidence="4 5">F156-34</strain>
    </source>
</reference>
<dbReference type="GO" id="GO:0043565">
    <property type="term" value="F:sequence-specific DNA binding"/>
    <property type="evidence" value="ECO:0007669"/>
    <property type="project" value="InterPro"/>
</dbReference>
<organism evidence="4 5">
    <name type="scientific">Halarcobacter mediterraneus</name>
    <dbReference type="NCBI Taxonomy" id="2023153"/>
    <lineage>
        <taxon>Bacteria</taxon>
        <taxon>Pseudomonadati</taxon>
        <taxon>Campylobacterota</taxon>
        <taxon>Epsilonproteobacteria</taxon>
        <taxon>Campylobacterales</taxon>
        <taxon>Arcobacteraceae</taxon>
        <taxon>Halarcobacter</taxon>
    </lineage>
</organism>
<protein>
    <recommendedName>
        <fullName evidence="3">HTH araC/xylS-type domain-containing protein</fullName>
    </recommendedName>
</protein>
<dbReference type="EMBL" id="NXIE01000005">
    <property type="protein sequence ID" value="RXK11840.1"/>
    <property type="molecule type" value="Genomic_DNA"/>
</dbReference>
<dbReference type="RefSeq" id="WP_129062293.1">
    <property type="nucleotide sequence ID" value="NZ_NXIE01000005.1"/>
</dbReference>
<dbReference type="Gene3D" id="1.10.10.60">
    <property type="entry name" value="Homeodomain-like"/>
    <property type="match status" value="1"/>
</dbReference>
<proteinExistence type="predicted"/>
<keyword evidence="5" id="KW-1185">Reference proteome</keyword>
<dbReference type="GO" id="GO:0003700">
    <property type="term" value="F:DNA-binding transcription factor activity"/>
    <property type="evidence" value="ECO:0007669"/>
    <property type="project" value="InterPro"/>
</dbReference>
<dbReference type="OrthoDB" id="5342385at2"/>
<dbReference type="PROSITE" id="PS01124">
    <property type="entry name" value="HTH_ARAC_FAMILY_2"/>
    <property type="match status" value="1"/>
</dbReference>
<dbReference type="InterPro" id="IPR009057">
    <property type="entry name" value="Homeodomain-like_sf"/>
</dbReference>
<comment type="caution">
    <text evidence="4">The sequence shown here is derived from an EMBL/GenBank/DDBJ whole genome shotgun (WGS) entry which is preliminary data.</text>
</comment>
<dbReference type="Pfam" id="PF12833">
    <property type="entry name" value="HTH_18"/>
    <property type="match status" value="1"/>
</dbReference>
<dbReference type="InterPro" id="IPR053142">
    <property type="entry name" value="PchR_regulatory_protein"/>
</dbReference>
<dbReference type="Proteomes" id="UP000289718">
    <property type="component" value="Unassembled WGS sequence"/>
</dbReference>
<keyword evidence="2" id="KW-0804">Transcription</keyword>
<gene>
    <name evidence="4" type="ORF">CP965_11705</name>
</gene>
<feature type="domain" description="HTH araC/xylS-type" evidence="3">
    <location>
        <begin position="216"/>
        <end position="314"/>
    </location>
</feature>
<dbReference type="PANTHER" id="PTHR47893">
    <property type="entry name" value="REGULATORY PROTEIN PCHR"/>
    <property type="match status" value="1"/>
</dbReference>
<evidence type="ECO:0000256" key="2">
    <source>
        <dbReference type="ARBA" id="ARBA00023163"/>
    </source>
</evidence>